<name>A0ABU9XWX1_9SPHN</name>
<evidence type="ECO:0000256" key="1">
    <source>
        <dbReference type="ARBA" id="ARBA00006249"/>
    </source>
</evidence>
<organism evidence="9 10">
    <name type="scientific">Sphingomonas oligophenolica</name>
    <dbReference type="NCBI Taxonomy" id="301154"/>
    <lineage>
        <taxon>Bacteria</taxon>
        <taxon>Pseudomonadati</taxon>
        <taxon>Pseudomonadota</taxon>
        <taxon>Alphaproteobacteria</taxon>
        <taxon>Sphingomonadales</taxon>
        <taxon>Sphingomonadaceae</taxon>
        <taxon>Sphingomonas</taxon>
    </lineage>
</organism>
<keyword evidence="7" id="KW-1015">Disulfide bond</keyword>
<accession>A0ABU9XWX1</accession>
<dbReference type="InterPro" id="IPR029058">
    <property type="entry name" value="AB_hydrolase_fold"/>
</dbReference>
<evidence type="ECO:0000256" key="4">
    <source>
        <dbReference type="ARBA" id="ARBA00022729"/>
    </source>
</evidence>
<dbReference type="InterPro" id="IPR011118">
    <property type="entry name" value="Tannase/feruloyl_esterase"/>
</dbReference>
<dbReference type="PANTHER" id="PTHR33938">
    <property type="entry name" value="FERULOYL ESTERASE B-RELATED"/>
    <property type="match status" value="1"/>
</dbReference>
<evidence type="ECO:0000256" key="3">
    <source>
        <dbReference type="ARBA" id="ARBA00022723"/>
    </source>
</evidence>
<dbReference type="SUPFAM" id="SSF53474">
    <property type="entry name" value="alpha/beta-Hydrolases"/>
    <property type="match status" value="1"/>
</dbReference>
<evidence type="ECO:0000313" key="9">
    <source>
        <dbReference type="EMBL" id="MEN2788048.1"/>
    </source>
</evidence>
<keyword evidence="3" id="KW-0479">Metal-binding</keyword>
<dbReference type="Pfam" id="PF07519">
    <property type="entry name" value="Tannase"/>
    <property type="match status" value="2"/>
</dbReference>
<dbReference type="GO" id="GO:0016787">
    <property type="term" value="F:hydrolase activity"/>
    <property type="evidence" value="ECO:0007669"/>
    <property type="project" value="UniProtKB-KW"/>
</dbReference>
<comment type="similarity">
    <text evidence="1">Belongs to the tannase family.</text>
</comment>
<protein>
    <submittedName>
        <fullName evidence="9">Tannase/feruloyl esterase family alpha/beta hydrolase</fullName>
    </submittedName>
</protein>
<dbReference type="RefSeq" id="WP_343887622.1">
    <property type="nucleotide sequence ID" value="NZ_BAAAEH010000005.1"/>
</dbReference>
<sequence>MKRALAIATASALSIWAAPAQARDCATMAGAWPGSVLVRQATMIDPGPGWAPTTDSFYKPLPVHVPLCRIEGTIEGNIGFELWLPATWNGRLLGAGVGGDAGVLNYNDMSRRIGEGFATVTTDSGHRSSQAHWMMQAKARVDYEHRAIHLTAAAAKALVASFYGKPADRSYFLGCSGGGRQALKEMQDYPADYDGVIAGAPGPYMPLISVRMMWFSLAQKRDPAGALSDADWALYEAASNKACDGNDGVRDGIVENPLACRFDPAVLLCKPGEAKHCLPAPKLAMLKSIIAPMPDEHGRPMDKGLLPGVRTRPGPPSPLLRAMWADAVYRNPDWDEGSFQRTRDLALVNKAMPELRADSTRIAPFLAHGGKAILYQGWQDPSVIAGPTIDYYAALARANGGAARLSHSVRLFMVPGMYHCGGGPGAAQFGGSGQNTAPGDGSRDILWSLIDWVERARPADMLVAARTDGPKTLLTRALCAFPKRARYNGKGDPNVAASFRCVADPVLAARLAR</sequence>
<reference evidence="9 10" key="1">
    <citation type="submission" date="2024-05" db="EMBL/GenBank/DDBJ databases">
        <authorList>
            <person name="Liu Q."/>
            <person name="Xin Y.-H."/>
        </authorList>
    </citation>
    <scope>NUCLEOTIDE SEQUENCE [LARGE SCALE GENOMIC DNA]</scope>
    <source>
        <strain evidence="9 10">CGMCC 1.10181</strain>
    </source>
</reference>
<evidence type="ECO:0000256" key="6">
    <source>
        <dbReference type="ARBA" id="ARBA00022837"/>
    </source>
</evidence>
<dbReference type="EMBL" id="JBDIME010000001">
    <property type="protein sequence ID" value="MEN2788048.1"/>
    <property type="molecule type" value="Genomic_DNA"/>
</dbReference>
<dbReference type="PANTHER" id="PTHR33938:SF15">
    <property type="entry name" value="FERULOYL ESTERASE B-RELATED"/>
    <property type="match status" value="1"/>
</dbReference>
<proteinExistence type="inferred from homology"/>
<keyword evidence="4 8" id="KW-0732">Signal</keyword>
<feature type="chain" id="PRO_5047182160" evidence="8">
    <location>
        <begin position="23"/>
        <end position="513"/>
    </location>
</feature>
<keyword evidence="6" id="KW-0106">Calcium</keyword>
<evidence type="ECO:0000256" key="5">
    <source>
        <dbReference type="ARBA" id="ARBA00022801"/>
    </source>
</evidence>
<keyword evidence="10" id="KW-1185">Reference proteome</keyword>
<gene>
    <name evidence="9" type="ORF">ABC974_00265</name>
</gene>
<evidence type="ECO:0000256" key="2">
    <source>
        <dbReference type="ARBA" id="ARBA00022487"/>
    </source>
</evidence>
<feature type="signal peptide" evidence="8">
    <location>
        <begin position="1"/>
        <end position="22"/>
    </location>
</feature>
<comment type="caution">
    <text evidence="9">The sequence shown here is derived from an EMBL/GenBank/DDBJ whole genome shotgun (WGS) entry which is preliminary data.</text>
</comment>
<evidence type="ECO:0000256" key="8">
    <source>
        <dbReference type="SAM" id="SignalP"/>
    </source>
</evidence>
<keyword evidence="2" id="KW-0719">Serine esterase</keyword>
<dbReference type="Proteomes" id="UP001419910">
    <property type="component" value="Unassembled WGS sequence"/>
</dbReference>
<evidence type="ECO:0000256" key="7">
    <source>
        <dbReference type="ARBA" id="ARBA00023157"/>
    </source>
</evidence>
<keyword evidence="5 9" id="KW-0378">Hydrolase</keyword>
<evidence type="ECO:0000313" key="10">
    <source>
        <dbReference type="Proteomes" id="UP001419910"/>
    </source>
</evidence>